<dbReference type="PANTHER" id="PTHR40640">
    <property type="entry name" value="ANCHORED GLYCOPROTEIN, PUTATIVE (AFU_ORTHOLOGUE AFUA_8G04860)-RELATED"/>
    <property type="match status" value="1"/>
</dbReference>
<feature type="compositionally biased region" description="Low complexity" evidence="1">
    <location>
        <begin position="137"/>
        <end position="155"/>
    </location>
</feature>
<dbReference type="STRING" id="1036612.A0A1L9TUL8"/>
<evidence type="ECO:0000313" key="3">
    <source>
        <dbReference type="EMBL" id="OJJ63134.1"/>
    </source>
</evidence>
<dbReference type="Proteomes" id="UP000184356">
    <property type="component" value="Unassembled WGS sequence"/>
</dbReference>
<evidence type="ECO:0000256" key="1">
    <source>
        <dbReference type="SAM" id="MobiDB-lite"/>
    </source>
</evidence>
<sequence length="227" mass="23195">MRPQIIGSLALLGRVSLAAANDVVSLMLPAVDQQDLVAKVIGSDGPMTTYVIGCPENTDSNDCGVIDAVTVTAGHSTFIYEYSFEDYWLKESCKYRSTTWVSCAVTNSQSDFSTVMTLATSVDVPYVTVTVTSTATDAGRPTTATATSTSAAPTKSDTESESESSSSIPSESASTTAQSSGSASSTTDSGADAEETSSDNGAMAQVTGSATQWLVSGAGMAIALALA</sequence>
<feature type="region of interest" description="Disordered" evidence="1">
    <location>
        <begin position="137"/>
        <end position="204"/>
    </location>
</feature>
<dbReference type="EMBL" id="KV878583">
    <property type="protein sequence ID" value="OJJ63134.1"/>
    <property type="molecule type" value="Genomic_DNA"/>
</dbReference>
<keyword evidence="4" id="KW-1185">Reference proteome</keyword>
<reference evidence="4" key="1">
    <citation type="journal article" date="2017" name="Genome Biol.">
        <title>Comparative genomics reveals high biological diversity and specific adaptations in the industrially and medically important fungal genus Aspergillus.</title>
        <authorList>
            <person name="de Vries R.P."/>
            <person name="Riley R."/>
            <person name="Wiebenga A."/>
            <person name="Aguilar-Osorio G."/>
            <person name="Amillis S."/>
            <person name="Uchima C.A."/>
            <person name="Anderluh G."/>
            <person name="Asadollahi M."/>
            <person name="Askin M."/>
            <person name="Barry K."/>
            <person name="Battaglia E."/>
            <person name="Bayram O."/>
            <person name="Benocci T."/>
            <person name="Braus-Stromeyer S.A."/>
            <person name="Caldana C."/>
            <person name="Canovas D."/>
            <person name="Cerqueira G.C."/>
            <person name="Chen F."/>
            <person name="Chen W."/>
            <person name="Choi C."/>
            <person name="Clum A."/>
            <person name="Dos Santos R.A."/>
            <person name="Damasio A.R."/>
            <person name="Diallinas G."/>
            <person name="Emri T."/>
            <person name="Fekete E."/>
            <person name="Flipphi M."/>
            <person name="Freyberg S."/>
            <person name="Gallo A."/>
            <person name="Gournas C."/>
            <person name="Habgood R."/>
            <person name="Hainaut M."/>
            <person name="Harispe M.L."/>
            <person name="Henrissat B."/>
            <person name="Hilden K.S."/>
            <person name="Hope R."/>
            <person name="Hossain A."/>
            <person name="Karabika E."/>
            <person name="Karaffa L."/>
            <person name="Karanyi Z."/>
            <person name="Krasevec N."/>
            <person name="Kuo A."/>
            <person name="Kusch H."/>
            <person name="LaButti K."/>
            <person name="Lagendijk E.L."/>
            <person name="Lapidus A."/>
            <person name="Levasseur A."/>
            <person name="Lindquist E."/>
            <person name="Lipzen A."/>
            <person name="Logrieco A.F."/>
            <person name="MacCabe A."/>
            <person name="Maekelae M.R."/>
            <person name="Malavazi I."/>
            <person name="Melin P."/>
            <person name="Meyer V."/>
            <person name="Mielnichuk N."/>
            <person name="Miskei M."/>
            <person name="Molnar A.P."/>
            <person name="Mule G."/>
            <person name="Ngan C.Y."/>
            <person name="Orejas M."/>
            <person name="Orosz E."/>
            <person name="Ouedraogo J.P."/>
            <person name="Overkamp K.M."/>
            <person name="Park H.-S."/>
            <person name="Perrone G."/>
            <person name="Piumi F."/>
            <person name="Punt P.J."/>
            <person name="Ram A.F."/>
            <person name="Ramon A."/>
            <person name="Rauscher S."/>
            <person name="Record E."/>
            <person name="Riano-Pachon D.M."/>
            <person name="Robert V."/>
            <person name="Roehrig J."/>
            <person name="Ruller R."/>
            <person name="Salamov A."/>
            <person name="Salih N.S."/>
            <person name="Samson R.A."/>
            <person name="Sandor E."/>
            <person name="Sanguinetti M."/>
            <person name="Schuetze T."/>
            <person name="Sepcic K."/>
            <person name="Shelest E."/>
            <person name="Sherlock G."/>
            <person name="Sophianopoulou V."/>
            <person name="Squina F.M."/>
            <person name="Sun H."/>
            <person name="Susca A."/>
            <person name="Todd R.B."/>
            <person name="Tsang A."/>
            <person name="Unkles S.E."/>
            <person name="van de Wiele N."/>
            <person name="van Rossen-Uffink D."/>
            <person name="Oliveira J.V."/>
            <person name="Vesth T.C."/>
            <person name="Visser J."/>
            <person name="Yu J.-H."/>
            <person name="Zhou M."/>
            <person name="Andersen M.R."/>
            <person name="Archer D.B."/>
            <person name="Baker S.E."/>
            <person name="Benoit I."/>
            <person name="Brakhage A.A."/>
            <person name="Braus G.H."/>
            <person name="Fischer R."/>
            <person name="Frisvad J.C."/>
            <person name="Goldman G.H."/>
            <person name="Houbraken J."/>
            <person name="Oakley B."/>
            <person name="Pocsi I."/>
            <person name="Scazzocchio C."/>
            <person name="Seiboth B."/>
            <person name="vanKuyk P.A."/>
            <person name="Wortman J."/>
            <person name="Dyer P.S."/>
            <person name="Grigoriev I.V."/>
        </authorList>
    </citation>
    <scope>NUCLEOTIDE SEQUENCE [LARGE SCALE GENOMIC DNA]</scope>
    <source>
        <strain evidence="4">CBS 593.65</strain>
    </source>
</reference>
<dbReference type="OrthoDB" id="4991875at2759"/>
<gene>
    <name evidence="3" type="ORF">ASPSYDRAFT_28740</name>
</gene>
<dbReference type="GeneID" id="63760628"/>
<dbReference type="VEuPathDB" id="FungiDB:ASPSYDRAFT_28740"/>
<protein>
    <recommendedName>
        <fullName evidence="5">GPI anchored glycoprotein</fullName>
    </recommendedName>
</protein>
<proteinExistence type="predicted"/>
<evidence type="ECO:0000313" key="4">
    <source>
        <dbReference type="Proteomes" id="UP000184356"/>
    </source>
</evidence>
<keyword evidence="2" id="KW-0732">Signal</keyword>
<dbReference type="RefSeq" id="XP_040706940.1">
    <property type="nucleotide sequence ID" value="XM_040844555.1"/>
</dbReference>
<accession>A0A1L9TUL8</accession>
<feature type="chain" id="PRO_5012860685" description="GPI anchored glycoprotein" evidence="2">
    <location>
        <begin position="21"/>
        <end position="227"/>
    </location>
</feature>
<dbReference type="PANTHER" id="PTHR40640:SF1">
    <property type="entry name" value="ANCHORED GLYCOPROTEIN, PUTATIVE (AFU_ORTHOLOGUE AFUA_8G04860)-RELATED"/>
    <property type="match status" value="1"/>
</dbReference>
<evidence type="ECO:0008006" key="5">
    <source>
        <dbReference type="Google" id="ProtNLM"/>
    </source>
</evidence>
<feature type="compositionally biased region" description="Low complexity" evidence="1">
    <location>
        <begin position="163"/>
        <end position="190"/>
    </location>
</feature>
<feature type="signal peptide" evidence="2">
    <location>
        <begin position="1"/>
        <end position="20"/>
    </location>
</feature>
<organism evidence="3 4">
    <name type="scientific">Aspergillus sydowii CBS 593.65</name>
    <dbReference type="NCBI Taxonomy" id="1036612"/>
    <lineage>
        <taxon>Eukaryota</taxon>
        <taxon>Fungi</taxon>
        <taxon>Dikarya</taxon>
        <taxon>Ascomycota</taxon>
        <taxon>Pezizomycotina</taxon>
        <taxon>Eurotiomycetes</taxon>
        <taxon>Eurotiomycetidae</taxon>
        <taxon>Eurotiales</taxon>
        <taxon>Aspergillaceae</taxon>
        <taxon>Aspergillus</taxon>
        <taxon>Aspergillus subgen. Nidulantes</taxon>
    </lineage>
</organism>
<dbReference type="AlphaFoldDB" id="A0A1L9TUL8"/>
<evidence type="ECO:0000256" key="2">
    <source>
        <dbReference type="SAM" id="SignalP"/>
    </source>
</evidence>
<name>A0A1L9TUL8_9EURO</name>